<reference evidence="1 2" key="1">
    <citation type="submission" date="2019-03" db="EMBL/GenBank/DDBJ databases">
        <title>Biocontrol and xenobiotic degradation properties of endophytic Pseudomonas fluorescens strain BRZ63.</title>
        <authorList>
            <person name="Chlebek D.A."/>
            <person name="Pinski A."/>
            <person name="Zur J.P."/>
            <person name="Michalska J."/>
            <person name="Hupert-Kocurek K.T."/>
        </authorList>
    </citation>
    <scope>NUCLEOTIDE SEQUENCE [LARGE SCALE GENOMIC DNA]</scope>
    <source>
        <strain evidence="1 2">BRZ63</strain>
    </source>
</reference>
<name>A0A4Y9TEL0_PSEFL</name>
<comment type="caution">
    <text evidence="1">The sequence shown here is derived from an EMBL/GenBank/DDBJ whole genome shotgun (WGS) entry which is preliminary data.</text>
</comment>
<dbReference type="RefSeq" id="WP_135196499.1">
    <property type="nucleotide sequence ID" value="NZ_SPVI01000007.1"/>
</dbReference>
<evidence type="ECO:0008006" key="3">
    <source>
        <dbReference type="Google" id="ProtNLM"/>
    </source>
</evidence>
<sequence>MDIENLLSPISYEERIVVFFDVLGWKSHVRNAGDDPQKIGHLALIPKILKSEQILEAAEASSSAGIRITSFSDCCVLSIPYCEESLPNIIYGLSNTFVGCALTGFLLRAGVTIGKLHHENDIVFGPAMNRAYELESKGIYPRIIIDPNIPSLMNLDLHPNMLSTDEIGSFVNPYEWSFIKSTNCQNPLPAERFLGVETNTAKTLFTCLHEALLKILESASEDKHRERANWPYSKVRQQFKQILSLQ</sequence>
<gene>
    <name evidence="1" type="ORF">E4T65_13810</name>
</gene>
<dbReference type="Proteomes" id="UP000297322">
    <property type="component" value="Unassembled WGS sequence"/>
</dbReference>
<proteinExistence type="predicted"/>
<evidence type="ECO:0000313" key="2">
    <source>
        <dbReference type="Proteomes" id="UP000297322"/>
    </source>
</evidence>
<dbReference type="EMBL" id="SPVI01000007">
    <property type="protein sequence ID" value="TFW42843.1"/>
    <property type="molecule type" value="Genomic_DNA"/>
</dbReference>
<organism evidence="1 2">
    <name type="scientific">Pseudomonas fluorescens</name>
    <dbReference type="NCBI Taxonomy" id="294"/>
    <lineage>
        <taxon>Bacteria</taxon>
        <taxon>Pseudomonadati</taxon>
        <taxon>Pseudomonadota</taxon>
        <taxon>Gammaproteobacteria</taxon>
        <taxon>Pseudomonadales</taxon>
        <taxon>Pseudomonadaceae</taxon>
        <taxon>Pseudomonas</taxon>
    </lineage>
</organism>
<evidence type="ECO:0000313" key="1">
    <source>
        <dbReference type="EMBL" id="TFW42843.1"/>
    </source>
</evidence>
<dbReference type="AlphaFoldDB" id="A0A4Y9TEL0"/>
<protein>
    <recommendedName>
        <fullName evidence="3">Guanylate cyclase domain-containing protein</fullName>
    </recommendedName>
</protein>
<accession>A0A4Y9TEL0</accession>